<dbReference type="GO" id="GO:0032543">
    <property type="term" value="P:mitochondrial translation"/>
    <property type="evidence" value="ECO:0007669"/>
    <property type="project" value="TreeGrafter"/>
</dbReference>
<protein>
    <submittedName>
        <fullName evidence="2">Uncharacterized protein</fullName>
    </submittedName>
</protein>
<sequence>MFRSSTAVALAAAHRGRAAVAVPSAAAAAFSTTPCCGERKPKTHNPWERQTLAPLETWLAKNIELARTNDGPQYLGKGKTKAYPFPMNRTYLPTPPLDAASKKIIYDVWKSDPCAWPVRRVAQQFGISVARCHAILRQQALGETWTTPTYVEPKASASSSVDAEPSESSEPSTVATPASEDFKSASDDAQPELKSASESESASESASYRRELQKQLHENKAKQLVQDALERFKTIYHVRKAKFDTVLQVHLAKGMDSLLRAETHPMATLSLEKIKASRPAKPREPLRYDAQQNTNPIFHLIEETDSMTPETAAMLLRLEPTANVQAKLNHDADAGFDAVLDDKAQTLGARAEPPRDALRIPDAAVVPGKSAFVITDVSNSSQLSVDHFKNPYDPVVAKRMKAAARDHPRVQIRESSGPARHRRLHVPKSLTFSIV</sequence>
<dbReference type="GO" id="GO:0003735">
    <property type="term" value="F:structural constituent of ribosome"/>
    <property type="evidence" value="ECO:0007669"/>
    <property type="project" value="TreeGrafter"/>
</dbReference>
<accession>A0A4P9X6C1</accession>
<organism evidence="2 3">
    <name type="scientific">Caulochytrium protostelioides</name>
    <dbReference type="NCBI Taxonomy" id="1555241"/>
    <lineage>
        <taxon>Eukaryota</taxon>
        <taxon>Fungi</taxon>
        <taxon>Fungi incertae sedis</taxon>
        <taxon>Chytridiomycota</taxon>
        <taxon>Chytridiomycota incertae sedis</taxon>
        <taxon>Chytridiomycetes</taxon>
        <taxon>Caulochytriales</taxon>
        <taxon>Caulochytriaceae</taxon>
        <taxon>Caulochytrium</taxon>
    </lineage>
</organism>
<feature type="compositionally biased region" description="Low complexity" evidence="1">
    <location>
        <begin position="155"/>
        <end position="177"/>
    </location>
</feature>
<keyword evidence="3" id="KW-1185">Reference proteome</keyword>
<evidence type="ECO:0000313" key="3">
    <source>
        <dbReference type="Proteomes" id="UP000274922"/>
    </source>
</evidence>
<dbReference type="STRING" id="1555241.A0A4P9X6C1"/>
<dbReference type="PANTHER" id="PTHR28158:SF1">
    <property type="entry name" value="SMALL RIBOSOMAL SUBUNIT PROTEIN MS45"/>
    <property type="match status" value="1"/>
</dbReference>
<dbReference type="Proteomes" id="UP000274922">
    <property type="component" value="Unassembled WGS sequence"/>
</dbReference>
<dbReference type="AlphaFoldDB" id="A0A4P9X6C1"/>
<feature type="compositionally biased region" description="Low complexity" evidence="1">
    <location>
        <begin position="196"/>
        <end position="206"/>
    </location>
</feature>
<dbReference type="OrthoDB" id="10052321at2759"/>
<dbReference type="EMBL" id="ML014211">
    <property type="protein sequence ID" value="RKP00541.1"/>
    <property type="molecule type" value="Genomic_DNA"/>
</dbReference>
<feature type="region of interest" description="Disordered" evidence="1">
    <location>
        <begin position="153"/>
        <end position="214"/>
    </location>
</feature>
<dbReference type="Pfam" id="PF12298">
    <property type="entry name" value="Bot1p"/>
    <property type="match status" value="1"/>
</dbReference>
<name>A0A4P9X6C1_9FUNG</name>
<dbReference type="InterPro" id="IPR021036">
    <property type="entry name" value="Ribosomal_mS45"/>
</dbReference>
<gene>
    <name evidence="2" type="ORF">CXG81DRAFT_26770</name>
</gene>
<proteinExistence type="predicted"/>
<dbReference type="PANTHER" id="PTHR28158">
    <property type="entry name" value="37S RIBOSOMAL PROTEIN S35, MITOCHONDRIAL"/>
    <property type="match status" value="1"/>
</dbReference>
<reference evidence="3" key="1">
    <citation type="journal article" date="2018" name="Nat. Microbiol.">
        <title>Leveraging single-cell genomics to expand the fungal tree of life.</title>
        <authorList>
            <person name="Ahrendt S.R."/>
            <person name="Quandt C.A."/>
            <person name="Ciobanu D."/>
            <person name="Clum A."/>
            <person name="Salamov A."/>
            <person name="Andreopoulos B."/>
            <person name="Cheng J.F."/>
            <person name="Woyke T."/>
            <person name="Pelin A."/>
            <person name="Henrissat B."/>
            <person name="Reynolds N.K."/>
            <person name="Benny G.L."/>
            <person name="Smith M.E."/>
            <person name="James T.Y."/>
            <person name="Grigoriev I.V."/>
        </authorList>
    </citation>
    <scope>NUCLEOTIDE SEQUENCE [LARGE SCALE GENOMIC DNA]</scope>
    <source>
        <strain evidence="3">ATCC 52028</strain>
    </source>
</reference>
<dbReference type="GO" id="GO:0005763">
    <property type="term" value="C:mitochondrial small ribosomal subunit"/>
    <property type="evidence" value="ECO:0007669"/>
    <property type="project" value="TreeGrafter"/>
</dbReference>
<evidence type="ECO:0000313" key="2">
    <source>
        <dbReference type="EMBL" id="RKP00541.1"/>
    </source>
</evidence>
<evidence type="ECO:0000256" key="1">
    <source>
        <dbReference type="SAM" id="MobiDB-lite"/>
    </source>
</evidence>